<dbReference type="Proteomes" id="UP000494329">
    <property type="component" value="Unassembled WGS sequence"/>
</dbReference>
<accession>A0A6J5DIY1</accession>
<organism evidence="1 2">
    <name type="scientific">Paraburkholderia solisilvae</name>
    <dbReference type="NCBI Taxonomy" id="624376"/>
    <lineage>
        <taxon>Bacteria</taxon>
        <taxon>Pseudomonadati</taxon>
        <taxon>Pseudomonadota</taxon>
        <taxon>Betaproteobacteria</taxon>
        <taxon>Burkholderiales</taxon>
        <taxon>Burkholderiaceae</taxon>
        <taxon>Paraburkholderia</taxon>
    </lineage>
</organism>
<dbReference type="RefSeq" id="WP_175110560.1">
    <property type="nucleotide sequence ID" value="NZ_CADIKF010000011.1"/>
</dbReference>
<dbReference type="Pfam" id="PF08843">
    <property type="entry name" value="AbiEii"/>
    <property type="match status" value="1"/>
</dbReference>
<gene>
    <name evidence="1" type="ORF">LMG29739_01818</name>
</gene>
<dbReference type="EMBL" id="CADIKF010000011">
    <property type="protein sequence ID" value="CAB3753893.1"/>
    <property type="molecule type" value="Genomic_DNA"/>
</dbReference>
<dbReference type="InterPro" id="IPR014942">
    <property type="entry name" value="AbiEii"/>
</dbReference>
<proteinExistence type="predicted"/>
<name>A0A6J5DIY1_9BURK</name>
<protein>
    <recommendedName>
        <fullName evidence="3">Nucleotidyltransferase</fullName>
    </recommendedName>
</protein>
<evidence type="ECO:0008006" key="3">
    <source>
        <dbReference type="Google" id="ProtNLM"/>
    </source>
</evidence>
<reference evidence="1 2" key="1">
    <citation type="submission" date="2020-04" db="EMBL/GenBank/DDBJ databases">
        <authorList>
            <person name="De Canck E."/>
        </authorList>
    </citation>
    <scope>NUCLEOTIDE SEQUENCE [LARGE SCALE GENOMIC DNA]</scope>
    <source>
        <strain evidence="1 2">LMG 29739</strain>
    </source>
</reference>
<dbReference type="AlphaFoldDB" id="A0A6J5DIY1"/>
<sequence length="302" mass="32853">MNNSSPVKLRADRPFPQLAANVLRDVATAASAAGAPWFVGGATARDILTTHRFGIEQSRGTQDIDIGVSIGSWRDDRALRHALIATGRFMQSEREAQRLDYCAPAAQPTWLDIVPFGGLELEGERAIAWPPDGAFRLNVKGFEEALGAALPVELEPDLVVLVASLPALAMLKIVAWLDRHKDHNRDAVDLRFLMATYSAAGNMDRLYDGDGIDLLDAWDHDPDMAGAALLARDMMRLATPAVRDHILDALAPAQPYPSILNQMMGGGHRVLDFGNDKPGSTEKLFNAFRSAAVMASNTHRHS</sequence>
<keyword evidence="2" id="KW-1185">Reference proteome</keyword>
<evidence type="ECO:0000313" key="2">
    <source>
        <dbReference type="Proteomes" id="UP000494329"/>
    </source>
</evidence>
<evidence type="ECO:0000313" key="1">
    <source>
        <dbReference type="EMBL" id="CAB3753893.1"/>
    </source>
</evidence>